<dbReference type="EMBL" id="CP033219">
    <property type="protein sequence ID" value="AZV77927.1"/>
    <property type="molecule type" value="Genomic_DNA"/>
</dbReference>
<dbReference type="OrthoDB" id="7822067at2"/>
<dbReference type="KEGG" id="sedi:EBB79_08480"/>
<dbReference type="Gene3D" id="1.20.5.340">
    <property type="match status" value="1"/>
</dbReference>
<protein>
    <recommendedName>
        <fullName evidence="5">DUF1983 domain-containing protein</fullName>
    </recommendedName>
</protein>
<accession>A0A3T0N1Q2</accession>
<evidence type="ECO:0000313" key="3">
    <source>
        <dbReference type="EMBL" id="AZV77927.1"/>
    </source>
</evidence>
<evidence type="ECO:0000313" key="4">
    <source>
        <dbReference type="Proteomes" id="UP000283063"/>
    </source>
</evidence>
<name>A0A3T0N1Q2_9RHOB</name>
<evidence type="ECO:0000256" key="2">
    <source>
        <dbReference type="SAM" id="SignalP"/>
    </source>
</evidence>
<proteinExistence type="predicted"/>
<feature type="chain" id="PRO_5019355095" description="DUF1983 domain-containing protein" evidence="2">
    <location>
        <begin position="21"/>
        <end position="1359"/>
    </location>
</feature>
<evidence type="ECO:0008006" key="5">
    <source>
        <dbReference type="Google" id="ProtNLM"/>
    </source>
</evidence>
<dbReference type="Proteomes" id="UP000283063">
    <property type="component" value="Chromosome"/>
</dbReference>
<feature type="coiled-coil region" evidence="1">
    <location>
        <begin position="732"/>
        <end position="799"/>
    </location>
</feature>
<evidence type="ECO:0000256" key="1">
    <source>
        <dbReference type="SAM" id="Coils"/>
    </source>
</evidence>
<keyword evidence="4" id="KW-1185">Reference proteome</keyword>
<reference evidence="3 4" key="1">
    <citation type="submission" date="2018-10" db="EMBL/GenBank/DDBJ databases">
        <title>Parasedimentitalea marina sp. nov., a psychrophilic bacterium isolated from deep seawater of the New Britain Trench.</title>
        <authorList>
            <person name="Cao J."/>
        </authorList>
    </citation>
    <scope>NUCLEOTIDE SEQUENCE [LARGE SCALE GENOMIC DNA]</scope>
    <source>
        <strain evidence="3 4">W43</strain>
    </source>
</reference>
<dbReference type="RefSeq" id="WP_127748484.1">
    <property type="nucleotide sequence ID" value="NZ_CP033219.1"/>
</dbReference>
<gene>
    <name evidence="3" type="ORF">EBB79_08480</name>
</gene>
<feature type="signal peptide" evidence="2">
    <location>
        <begin position="1"/>
        <end position="20"/>
    </location>
</feature>
<sequence length="1359" mass="145643">MNLFLTALALWLALTQPADAAPIAAVLASLGAAFKAALTVKALASLALRSLVKAGISMLVAKLQQRKQREPGLQTTFTTSGGTDPQGTILGHYATSGHLEYQGSHGGNFRYLCFVIAVGDLPGVSLSRVIIDGEYSDLGDTAHADFGYPLVSKNDGAGNDRGWVRFINGSHLAADPYLVDKFGLIEERPWTDNHILTGVPHAILTFDRLDRMFPNGRPDVRFELDGPALYDPRKDATAGGTGAQLWTDPTTWEPTRNLMVIGYNVFRGIALPCGSTWGGGLPAEDLPLDWWTLAMDTCDAPIGTNQRPRFEGGFEVRFEEEPADFLEELFSSANAEIYELGGYWYPLVAGSAAPTVDIDDTDILVSEPEQYKPFPGAETTFNAVTITHPSPNALWNADPLDIIIKDDWVIEDGRQRLFELRLPMVSSAEQCRQIGNSLLLDNRRFRRHRFSLPPDFFHLQPLQTIRLSNEANSYDLKTFKITEVVYDLRTLNVAVSLQETDPDDFASDPEFELPDLPQVTGSPQVPDAGVPGFAVAGIRLKDENGNDRGVAIRATWLAGLEGTTSALAFQARIVGGTDERLSASTSDISALEFNLETLANRPYEVRAKAISNERNTDWTTWLPVTTPDVRLGPDALSPEFWQAVTDDANEAAANLDNALIAARITPLESEIQRVDTQLELRDIEQRSVAQALGVINGQILWATERLSQVQSTFADAGIITDPETGLVSIYGVSAAENLINEVEIRLNAAEANINLSASQAYVDQVVTDALLDPTQIPLVAALQVQVNQVMIDLDAAEAAIALKADQVTVDGLTVSLSSAWVQIDAANAAIELKVDTAEFDGVASRLQSAEVTIETLNGPQITQTVADTRALMEAAEAGNAATLALLLQQYENREIWRQDIAYASQDMRALVTEGRVATAEIVTTLGAAIDGNTALIETETSVRSSEAAALAASISTLQVQAGEADSAIVELNRVAVDSASGTARAVHQLQLDVTATQGSISASADALLAVTSRVTATEALVDALSTYALGLNSRLEDAESGLDGQASALQQITTRVATTEGAVSSQATALTELTTTQGQHTASIAEVTSAIDGVQAEYTLRIDNNGVVSGMTLRSELDAAGVPSTEVAFVSDMFAIVGPGGGNRLAPFVVYTEDTEVDGVLLPAGVHMPNVHIGRGKVGRLQIADQIVSDGYSEDSNGIPTSGLKLDFVNGLLKAAGIVVSRQMVLAQGSFTASGTHSNGYVWNFVNTGIKVGRDDVWQASTAALVVVAAINSGGNGPSGLDPYNSFWSLNASLQPGARWFGYPNTQPNLVWQRDPANLVKPHWSSGTDQRVFMRIQLDTQGGVYLNNPTVEWTVFQVT</sequence>
<keyword evidence="2" id="KW-0732">Signal</keyword>
<organism evidence="3 4">
    <name type="scientific">Parasedimentitalea marina</name>
    <dbReference type="NCBI Taxonomy" id="2483033"/>
    <lineage>
        <taxon>Bacteria</taxon>
        <taxon>Pseudomonadati</taxon>
        <taxon>Pseudomonadota</taxon>
        <taxon>Alphaproteobacteria</taxon>
        <taxon>Rhodobacterales</taxon>
        <taxon>Paracoccaceae</taxon>
        <taxon>Parasedimentitalea</taxon>
    </lineage>
</organism>
<keyword evidence="1" id="KW-0175">Coiled coil</keyword>